<dbReference type="EMBL" id="FPAA01000007">
    <property type="protein sequence ID" value="SFS74993.1"/>
    <property type="molecule type" value="Genomic_DNA"/>
</dbReference>
<feature type="transmembrane region" description="Helical" evidence="1">
    <location>
        <begin position="104"/>
        <end position="124"/>
    </location>
</feature>
<keyword evidence="1" id="KW-1133">Transmembrane helix</keyword>
<sequence length="226" mass="25361">MLSNISTVALLLGGLSAVIIGVDIYRLRSTHGIMNIVWPITGLYLGPIGLWAYWKMGRSEQHVHNHSPSHSHSHDHHEHNKKPFWQSVFTSTTHCAAGCAVGDLIGVPIVVGFGLTIIGSRLFADYAVEFTLAYLFGLSFQLPMVTGTTLKERLYHAIKADTFSLVAYEVGMFTWMALVHFVFFTHPPEPTTPTFWFMMQIALIVGFITSYPANWWVVQKGIKHQM</sequence>
<proteinExistence type="predicted"/>
<feature type="transmembrane region" description="Helical" evidence="1">
    <location>
        <begin position="195"/>
        <end position="218"/>
    </location>
</feature>
<evidence type="ECO:0000256" key="1">
    <source>
        <dbReference type="SAM" id="Phobius"/>
    </source>
</evidence>
<feature type="transmembrane region" description="Helical" evidence="1">
    <location>
        <begin position="162"/>
        <end position="183"/>
    </location>
</feature>
<name>A0A1I6SDK5_9BACL</name>
<dbReference type="AlphaFoldDB" id="A0A1I6SDK5"/>
<evidence type="ECO:0000259" key="2">
    <source>
        <dbReference type="Pfam" id="PF14342"/>
    </source>
</evidence>
<dbReference type="Pfam" id="PF14342">
    <property type="entry name" value="DUF4396"/>
    <property type="match status" value="1"/>
</dbReference>
<dbReference type="Proteomes" id="UP000198660">
    <property type="component" value="Unassembled WGS sequence"/>
</dbReference>
<keyword evidence="1" id="KW-0472">Membrane</keyword>
<organism evidence="3 4">
    <name type="scientific">Marininema halotolerans</name>
    <dbReference type="NCBI Taxonomy" id="1155944"/>
    <lineage>
        <taxon>Bacteria</taxon>
        <taxon>Bacillati</taxon>
        <taxon>Bacillota</taxon>
        <taxon>Bacilli</taxon>
        <taxon>Bacillales</taxon>
        <taxon>Thermoactinomycetaceae</taxon>
        <taxon>Marininema</taxon>
    </lineage>
</organism>
<accession>A0A1I6SDK5</accession>
<evidence type="ECO:0000313" key="4">
    <source>
        <dbReference type="Proteomes" id="UP000198660"/>
    </source>
</evidence>
<dbReference type="RefSeq" id="WP_091837100.1">
    <property type="nucleotide sequence ID" value="NZ_FPAA01000007.1"/>
</dbReference>
<reference evidence="4" key="1">
    <citation type="submission" date="2016-10" db="EMBL/GenBank/DDBJ databases">
        <authorList>
            <person name="Varghese N."/>
            <person name="Submissions S."/>
        </authorList>
    </citation>
    <scope>NUCLEOTIDE SEQUENCE [LARGE SCALE GENOMIC DNA]</scope>
    <source>
        <strain evidence="4">DSM 45789</strain>
    </source>
</reference>
<dbReference type="InterPro" id="IPR025509">
    <property type="entry name" value="DUF4396"/>
</dbReference>
<dbReference type="OrthoDB" id="510720at2"/>
<evidence type="ECO:0000313" key="3">
    <source>
        <dbReference type="EMBL" id="SFS74993.1"/>
    </source>
</evidence>
<keyword evidence="1" id="KW-0812">Transmembrane</keyword>
<feature type="domain" description="DUF4396" evidence="2">
    <location>
        <begin position="85"/>
        <end position="223"/>
    </location>
</feature>
<keyword evidence="4" id="KW-1185">Reference proteome</keyword>
<feature type="transmembrane region" description="Helical" evidence="1">
    <location>
        <begin position="33"/>
        <end position="54"/>
    </location>
</feature>
<protein>
    <recommendedName>
        <fullName evidence="2">DUF4396 domain-containing protein</fullName>
    </recommendedName>
</protein>
<feature type="transmembrane region" description="Helical" evidence="1">
    <location>
        <begin position="130"/>
        <end position="150"/>
    </location>
</feature>
<gene>
    <name evidence="3" type="ORF">SAMN05444972_1073</name>
</gene>